<evidence type="ECO:0000313" key="1">
    <source>
        <dbReference type="EMBL" id="SMC39503.1"/>
    </source>
</evidence>
<sequence length="189" mass="20840">MPFNVQWEGADELLRKMDKLPEKAEKIAAEALYEGAGVMADAVSREIRGISTEKFQYAKGGKKRKPSPEEKQILMSAKHGVAKFKKTGTSVQTSVGFQNSGYGKITWNHARTNVRTKYKMGKKGHMVHASQGSGDSMKPVPLIANSINHGTSFMQKQPFLRKAFSQNQNAALAAIEAGIKSREDELELD</sequence>
<dbReference type="Proteomes" id="UP000192328">
    <property type="component" value="Unassembled WGS sequence"/>
</dbReference>
<comment type="caution">
    <text evidence="1">The sequence shown here is derived from an EMBL/GenBank/DDBJ whole genome shotgun (WGS) entry which is preliminary data.</text>
</comment>
<evidence type="ECO:0000313" key="2">
    <source>
        <dbReference type="Proteomes" id="UP000192328"/>
    </source>
</evidence>
<proteinExistence type="predicted"/>
<name>A0AC61PIK2_9FIRM</name>
<keyword evidence="2" id="KW-1185">Reference proteome</keyword>
<accession>A0AC61PIK2</accession>
<reference evidence="1" key="1">
    <citation type="submission" date="2017-04" db="EMBL/GenBank/DDBJ databases">
        <authorList>
            <person name="Varghese N."/>
            <person name="Submissions S."/>
        </authorList>
    </citation>
    <scope>NUCLEOTIDE SEQUENCE</scope>
    <source>
        <strain evidence="1">WTE2008</strain>
    </source>
</reference>
<organism evidence="1 2">
    <name type="scientific">Aristaeella lactis</name>
    <dbReference type="NCBI Taxonomy" id="3046383"/>
    <lineage>
        <taxon>Bacteria</taxon>
        <taxon>Bacillati</taxon>
        <taxon>Bacillota</taxon>
        <taxon>Clostridia</taxon>
        <taxon>Eubacteriales</taxon>
        <taxon>Aristaeellaceae</taxon>
        <taxon>Aristaeella</taxon>
    </lineage>
</organism>
<protein>
    <submittedName>
        <fullName evidence="1">Uncharacterized protein</fullName>
    </submittedName>
</protein>
<dbReference type="EMBL" id="FWXZ01000001">
    <property type="protein sequence ID" value="SMC39503.1"/>
    <property type="molecule type" value="Genomic_DNA"/>
</dbReference>
<gene>
    <name evidence="1" type="ORF">SAMN06297397_0585</name>
</gene>